<keyword evidence="3" id="KW-1185">Reference proteome</keyword>
<organism evidence="2 3">
    <name type="scientific">Pleurotus eryngii</name>
    <name type="common">Boletus of the steppes</name>
    <dbReference type="NCBI Taxonomy" id="5323"/>
    <lineage>
        <taxon>Eukaryota</taxon>
        <taxon>Fungi</taxon>
        <taxon>Dikarya</taxon>
        <taxon>Basidiomycota</taxon>
        <taxon>Agaricomycotina</taxon>
        <taxon>Agaricomycetes</taxon>
        <taxon>Agaricomycetidae</taxon>
        <taxon>Agaricales</taxon>
        <taxon>Pleurotineae</taxon>
        <taxon>Pleurotaceae</taxon>
        <taxon>Pleurotus</taxon>
    </lineage>
</organism>
<reference evidence="2" key="1">
    <citation type="submission" date="2020-11" db="EMBL/GenBank/DDBJ databases">
        <authorList>
            <consortium name="DOE Joint Genome Institute"/>
            <person name="Ahrendt S."/>
            <person name="Riley R."/>
            <person name="Andreopoulos W."/>
            <person name="Labutti K."/>
            <person name="Pangilinan J."/>
            <person name="Ruiz-Duenas F.J."/>
            <person name="Barrasa J.M."/>
            <person name="Sanchez-Garcia M."/>
            <person name="Camarero S."/>
            <person name="Miyauchi S."/>
            <person name="Serrano A."/>
            <person name="Linde D."/>
            <person name="Babiker R."/>
            <person name="Drula E."/>
            <person name="Ayuso-Fernandez I."/>
            <person name="Pacheco R."/>
            <person name="Padilla G."/>
            <person name="Ferreira P."/>
            <person name="Barriuso J."/>
            <person name="Kellner H."/>
            <person name="Castanera R."/>
            <person name="Alfaro M."/>
            <person name="Ramirez L."/>
            <person name="Pisabarro A.G."/>
            <person name="Kuo A."/>
            <person name="Tritt A."/>
            <person name="Lipzen A."/>
            <person name="He G."/>
            <person name="Yan M."/>
            <person name="Ng V."/>
            <person name="Cullen D."/>
            <person name="Martin F."/>
            <person name="Rosso M.-N."/>
            <person name="Henrissat B."/>
            <person name="Hibbett D."/>
            <person name="Martinez A.T."/>
            <person name="Grigoriev I.V."/>
        </authorList>
    </citation>
    <scope>NUCLEOTIDE SEQUENCE</scope>
    <source>
        <strain evidence="2">ATCC 90797</strain>
    </source>
</reference>
<protein>
    <submittedName>
        <fullName evidence="2">Uncharacterized protein</fullName>
    </submittedName>
</protein>
<dbReference type="EMBL" id="MU154524">
    <property type="protein sequence ID" value="KAF9501129.1"/>
    <property type="molecule type" value="Genomic_DNA"/>
</dbReference>
<evidence type="ECO:0000256" key="1">
    <source>
        <dbReference type="SAM" id="MobiDB-lite"/>
    </source>
</evidence>
<name>A0A9P6DJM1_PLEER</name>
<comment type="caution">
    <text evidence="2">The sequence shown here is derived from an EMBL/GenBank/DDBJ whole genome shotgun (WGS) entry which is preliminary data.</text>
</comment>
<accession>A0A9P6DJM1</accession>
<dbReference type="AlphaFoldDB" id="A0A9P6DJM1"/>
<dbReference type="OrthoDB" id="10417178at2759"/>
<evidence type="ECO:0000313" key="2">
    <source>
        <dbReference type="EMBL" id="KAF9501129.1"/>
    </source>
</evidence>
<evidence type="ECO:0000313" key="3">
    <source>
        <dbReference type="Proteomes" id="UP000807025"/>
    </source>
</evidence>
<feature type="region of interest" description="Disordered" evidence="1">
    <location>
        <begin position="20"/>
        <end position="47"/>
    </location>
</feature>
<proteinExistence type="predicted"/>
<dbReference type="Proteomes" id="UP000807025">
    <property type="component" value="Unassembled WGS sequence"/>
</dbReference>
<gene>
    <name evidence="2" type="ORF">BDN71DRAFT_1439383</name>
</gene>
<sequence length="194" mass="20708">MTTLKKATKTIIVKSHTIGNRTPANVTSDECKASGNKKPSSLDGLEGLSSDAISNSLRSLPATHRPQLSPLDVSEFGQVTSLSYGEQDVSDAYSQWNQPVHPSPITLWRNDVEMAVPDDVVEEAPLSPARHIISLPFPSSPSVTSLTSMRAQYHASPQPSIGLPDDGEYTSYGADTYFLVSSIVAPVARSGADP</sequence>